<organism evidence="1 2">
    <name type="scientific">Vespula squamosa</name>
    <name type="common">Southern yellow jacket</name>
    <name type="synonym">Wasp</name>
    <dbReference type="NCBI Taxonomy" id="30214"/>
    <lineage>
        <taxon>Eukaryota</taxon>
        <taxon>Metazoa</taxon>
        <taxon>Ecdysozoa</taxon>
        <taxon>Arthropoda</taxon>
        <taxon>Hexapoda</taxon>
        <taxon>Insecta</taxon>
        <taxon>Pterygota</taxon>
        <taxon>Neoptera</taxon>
        <taxon>Endopterygota</taxon>
        <taxon>Hymenoptera</taxon>
        <taxon>Apocrita</taxon>
        <taxon>Aculeata</taxon>
        <taxon>Vespoidea</taxon>
        <taxon>Vespidae</taxon>
        <taxon>Vespinae</taxon>
        <taxon>Vespula</taxon>
    </lineage>
</organism>
<evidence type="ECO:0000313" key="2">
    <source>
        <dbReference type="Proteomes" id="UP001607302"/>
    </source>
</evidence>
<gene>
    <name evidence="1" type="ORF">V1478_017023</name>
</gene>
<dbReference type="EMBL" id="JAUDFV010000158">
    <property type="protein sequence ID" value="KAL2713325.1"/>
    <property type="molecule type" value="Genomic_DNA"/>
</dbReference>
<keyword evidence="2" id="KW-1185">Reference proteome</keyword>
<dbReference type="Proteomes" id="UP001607302">
    <property type="component" value="Unassembled WGS sequence"/>
</dbReference>
<reference evidence="1 2" key="1">
    <citation type="journal article" date="2024" name="Ann. Entomol. Soc. Am.">
        <title>Genomic analyses of the southern and eastern yellowjacket wasps (Hymenoptera: Vespidae) reveal evolutionary signatures of social life.</title>
        <authorList>
            <person name="Catto M.A."/>
            <person name="Caine P.B."/>
            <person name="Orr S.E."/>
            <person name="Hunt B.G."/>
            <person name="Goodisman M.A.D."/>
        </authorList>
    </citation>
    <scope>NUCLEOTIDE SEQUENCE [LARGE SCALE GENOMIC DNA]</scope>
    <source>
        <strain evidence="1">233</strain>
        <tissue evidence="1">Head and thorax</tissue>
    </source>
</reference>
<accession>A0ABD1ZY73</accession>
<comment type="caution">
    <text evidence="1">The sequence shown here is derived from an EMBL/GenBank/DDBJ whole genome shotgun (WGS) entry which is preliminary data.</text>
</comment>
<dbReference type="AlphaFoldDB" id="A0ABD1ZY73"/>
<name>A0ABD1ZY73_VESSQ</name>
<protein>
    <submittedName>
        <fullName evidence="1">Uncharacterized protein</fullName>
    </submittedName>
</protein>
<sequence length="69" mass="7867">MEAGQVNQWYMRVMGLPHETAGSWDHLPHDFKRILLEAGQEHDVAGQKSPKETLLSTKYFPYGKLNDPA</sequence>
<proteinExistence type="predicted"/>
<evidence type="ECO:0000313" key="1">
    <source>
        <dbReference type="EMBL" id="KAL2713325.1"/>
    </source>
</evidence>